<dbReference type="Gene3D" id="2.130.10.80">
    <property type="entry name" value="Galactose oxidase/kelch, beta-propeller"/>
    <property type="match status" value="1"/>
</dbReference>
<dbReference type="PANTHER" id="PTHR32208:SF85">
    <property type="entry name" value="GLYOXAL OXIDASE N-TERMINUS FAMILY PROTEIN, EXPRESSED"/>
    <property type="match status" value="1"/>
</dbReference>
<accession>A0A9D5CAW1</accession>
<evidence type="ECO:0000256" key="1">
    <source>
        <dbReference type="SAM" id="MobiDB-lite"/>
    </source>
</evidence>
<protein>
    <recommendedName>
        <fullName evidence="2">Glyoxal oxidase N-terminal domain-containing protein</fullName>
    </recommendedName>
</protein>
<dbReference type="PANTHER" id="PTHR32208">
    <property type="entry name" value="SECRETED PROTEIN-RELATED"/>
    <property type="match status" value="1"/>
</dbReference>
<dbReference type="Proteomes" id="UP001085076">
    <property type="component" value="Miscellaneous, Linkage group lg06"/>
</dbReference>
<dbReference type="AlphaFoldDB" id="A0A9D5CAW1"/>
<feature type="compositionally biased region" description="Basic and acidic residues" evidence="1">
    <location>
        <begin position="249"/>
        <end position="258"/>
    </location>
</feature>
<keyword evidence="4" id="KW-1185">Reference proteome</keyword>
<comment type="caution">
    <text evidence="3">The sequence shown here is derived from an EMBL/GenBank/DDBJ whole genome shotgun (WGS) entry which is preliminary data.</text>
</comment>
<reference evidence="3" key="2">
    <citation type="journal article" date="2022" name="Hortic Res">
        <title>The genome of Dioscorea zingiberensis sheds light on the biosynthesis, origin and evolution of the medicinally important diosgenin saponins.</title>
        <authorList>
            <person name="Li Y."/>
            <person name="Tan C."/>
            <person name="Li Z."/>
            <person name="Guo J."/>
            <person name="Li S."/>
            <person name="Chen X."/>
            <person name="Wang C."/>
            <person name="Dai X."/>
            <person name="Yang H."/>
            <person name="Song W."/>
            <person name="Hou L."/>
            <person name="Xu J."/>
            <person name="Tong Z."/>
            <person name="Xu A."/>
            <person name="Yuan X."/>
            <person name="Wang W."/>
            <person name="Yang Q."/>
            <person name="Chen L."/>
            <person name="Sun Z."/>
            <person name="Wang K."/>
            <person name="Pan B."/>
            <person name="Chen J."/>
            <person name="Bao Y."/>
            <person name="Liu F."/>
            <person name="Qi X."/>
            <person name="Gang D.R."/>
            <person name="Wen J."/>
            <person name="Li J."/>
        </authorList>
    </citation>
    <scope>NUCLEOTIDE SEQUENCE</scope>
    <source>
        <strain evidence="3">Dzin_1.0</strain>
    </source>
</reference>
<dbReference type="OrthoDB" id="805922at2759"/>
<dbReference type="InterPro" id="IPR037293">
    <property type="entry name" value="Gal_Oxidase_central_sf"/>
</dbReference>
<organism evidence="3 4">
    <name type="scientific">Dioscorea zingiberensis</name>
    <dbReference type="NCBI Taxonomy" id="325984"/>
    <lineage>
        <taxon>Eukaryota</taxon>
        <taxon>Viridiplantae</taxon>
        <taxon>Streptophyta</taxon>
        <taxon>Embryophyta</taxon>
        <taxon>Tracheophyta</taxon>
        <taxon>Spermatophyta</taxon>
        <taxon>Magnoliopsida</taxon>
        <taxon>Liliopsida</taxon>
        <taxon>Dioscoreales</taxon>
        <taxon>Dioscoreaceae</taxon>
        <taxon>Dioscorea</taxon>
    </lineage>
</organism>
<dbReference type="Pfam" id="PF07250">
    <property type="entry name" value="Glyoxal_oxid_N"/>
    <property type="match status" value="1"/>
</dbReference>
<name>A0A9D5CAW1_9LILI</name>
<feature type="compositionally biased region" description="Basic and acidic residues" evidence="1">
    <location>
        <begin position="229"/>
        <end position="240"/>
    </location>
</feature>
<reference evidence="3" key="1">
    <citation type="submission" date="2021-03" db="EMBL/GenBank/DDBJ databases">
        <authorList>
            <person name="Li Z."/>
            <person name="Yang C."/>
        </authorList>
    </citation>
    <scope>NUCLEOTIDE SEQUENCE</scope>
    <source>
        <strain evidence="3">Dzin_1.0</strain>
        <tissue evidence="3">Leaf</tissue>
    </source>
</reference>
<gene>
    <name evidence="3" type="ORF">J5N97_022649</name>
</gene>
<dbReference type="EMBL" id="JAGGNH010000006">
    <property type="protein sequence ID" value="KAJ0969772.1"/>
    <property type="molecule type" value="Genomic_DNA"/>
</dbReference>
<evidence type="ECO:0000313" key="3">
    <source>
        <dbReference type="EMBL" id="KAJ0969772.1"/>
    </source>
</evidence>
<dbReference type="InterPro" id="IPR009880">
    <property type="entry name" value="Glyoxal_oxidase_N"/>
</dbReference>
<sequence length="286" mass="31962">MATTTVSPSLLLFLLLLLVLSTFSVIIVTQLLPGIGREWRLLKSSMGISTMHMQLLPGDKLLAFDCTDFGPSNISLPGNHCRLDRSDLALTTNCTSHSVLLELPTLFLRPLTILIDTWCSSDTLLPNASFFKFGGFNDGDHTIRLFASITPTSNWTETSGYLSSRRWYATNQLLPNGRKPNHDCCWYATNQLLPAWFLREQMERDNLVHSRLAELLEAAHSSSLKKKKTGESSRKKEKSFAEASYRQRSRAEPKKKGQESVPHCEVNLPSAGEASKSEDNMNLAKS</sequence>
<feature type="domain" description="Glyoxal oxidase N-terminal" evidence="2">
    <location>
        <begin position="51"/>
        <end position="178"/>
    </location>
</feature>
<evidence type="ECO:0000259" key="2">
    <source>
        <dbReference type="Pfam" id="PF07250"/>
    </source>
</evidence>
<evidence type="ECO:0000313" key="4">
    <source>
        <dbReference type="Proteomes" id="UP001085076"/>
    </source>
</evidence>
<feature type="region of interest" description="Disordered" evidence="1">
    <location>
        <begin position="223"/>
        <end position="286"/>
    </location>
</feature>
<proteinExistence type="predicted"/>